<dbReference type="InterPro" id="IPR007889">
    <property type="entry name" value="HTH_Psq"/>
</dbReference>
<dbReference type="AlphaFoldDB" id="A0AAV1M8U6"/>
<sequence>MGRYIKKGLRGNWRQEDLQAALNAVANGQKVNTAAKEFKMPRRTLKRYLKTKQILKSHLGRKPLLSSEQENELVTRIKRLASVG</sequence>
<evidence type="ECO:0000256" key="1">
    <source>
        <dbReference type="ARBA" id="ARBA00004123"/>
    </source>
</evidence>
<evidence type="ECO:0000313" key="4">
    <source>
        <dbReference type="Proteomes" id="UP001314205"/>
    </source>
</evidence>
<dbReference type="Proteomes" id="UP001314205">
    <property type="component" value="Unassembled WGS sequence"/>
</dbReference>
<protein>
    <recommendedName>
        <fullName evidence="2">HTH psq-type domain-containing protein</fullName>
    </recommendedName>
</protein>
<reference evidence="3 4" key="1">
    <citation type="submission" date="2023-11" db="EMBL/GenBank/DDBJ databases">
        <authorList>
            <person name="Hedman E."/>
            <person name="Englund M."/>
            <person name="Stromberg M."/>
            <person name="Nyberg Akerstrom W."/>
            <person name="Nylinder S."/>
            <person name="Jareborg N."/>
            <person name="Kallberg Y."/>
            <person name="Kronander E."/>
        </authorList>
    </citation>
    <scope>NUCLEOTIDE SEQUENCE [LARGE SCALE GENOMIC DNA]</scope>
</reference>
<dbReference type="SUPFAM" id="SSF46689">
    <property type="entry name" value="Homeodomain-like"/>
    <property type="match status" value="1"/>
</dbReference>
<feature type="domain" description="HTH psq-type" evidence="2">
    <location>
        <begin position="15"/>
        <end position="52"/>
    </location>
</feature>
<dbReference type="Pfam" id="PF05225">
    <property type="entry name" value="HTH_psq"/>
    <property type="match status" value="1"/>
</dbReference>
<dbReference type="EMBL" id="CAVLGL010000159">
    <property type="protein sequence ID" value="CAK1604138.1"/>
    <property type="molecule type" value="Genomic_DNA"/>
</dbReference>
<comment type="subcellular location">
    <subcellularLocation>
        <location evidence="1">Nucleus</location>
    </subcellularLocation>
</comment>
<gene>
    <name evidence="3" type="ORF">PARMNEM_LOCUS22409</name>
</gene>
<organism evidence="3 4">
    <name type="scientific">Parnassius mnemosyne</name>
    <name type="common">clouded apollo</name>
    <dbReference type="NCBI Taxonomy" id="213953"/>
    <lineage>
        <taxon>Eukaryota</taxon>
        <taxon>Metazoa</taxon>
        <taxon>Ecdysozoa</taxon>
        <taxon>Arthropoda</taxon>
        <taxon>Hexapoda</taxon>
        <taxon>Insecta</taxon>
        <taxon>Pterygota</taxon>
        <taxon>Neoptera</taxon>
        <taxon>Endopterygota</taxon>
        <taxon>Lepidoptera</taxon>
        <taxon>Glossata</taxon>
        <taxon>Ditrysia</taxon>
        <taxon>Papilionoidea</taxon>
        <taxon>Papilionidae</taxon>
        <taxon>Parnassiinae</taxon>
        <taxon>Parnassini</taxon>
        <taxon>Parnassius</taxon>
        <taxon>Driopa</taxon>
    </lineage>
</organism>
<name>A0AAV1M8U6_9NEOP</name>
<comment type="caution">
    <text evidence="3">The sequence shown here is derived from an EMBL/GenBank/DDBJ whole genome shotgun (WGS) entry which is preliminary data.</text>
</comment>
<dbReference type="Gene3D" id="1.10.10.60">
    <property type="entry name" value="Homeodomain-like"/>
    <property type="match status" value="1"/>
</dbReference>
<dbReference type="GO" id="GO:0003677">
    <property type="term" value="F:DNA binding"/>
    <property type="evidence" value="ECO:0007669"/>
    <property type="project" value="InterPro"/>
</dbReference>
<evidence type="ECO:0000259" key="2">
    <source>
        <dbReference type="Pfam" id="PF05225"/>
    </source>
</evidence>
<dbReference type="InterPro" id="IPR009057">
    <property type="entry name" value="Homeodomain-like_sf"/>
</dbReference>
<accession>A0AAV1M8U6</accession>
<keyword evidence="4" id="KW-1185">Reference proteome</keyword>
<evidence type="ECO:0000313" key="3">
    <source>
        <dbReference type="EMBL" id="CAK1604138.1"/>
    </source>
</evidence>
<dbReference type="GO" id="GO:0005634">
    <property type="term" value="C:nucleus"/>
    <property type="evidence" value="ECO:0007669"/>
    <property type="project" value="UniProtKB-SubCell"/>
</dbReference>
<proteinExistence type="predicted"/>